<organism evidence="1 2">
    <name type="scientific">Steinernema glaseri</name>
    <dbReference type="NCBI Taxonomy" id="37863"/>
    <lineage>
        <taxon>Eukaryota</taxon>
        <taxon>Metazoa</taxon>
        <taxon>Ecdysozoa</taxon>
        <taxon>Nematoda</taxon>
        <taxon>Chromadorea</taxon>
        <taxon>Rhabditida</taxon>
        <taxon>Tylenchina</taxon>
        <taxon>Panagrolaimomorpha</taxon>
        <taxon>Strongyloidoidea</taxon>
        <taxon>Steinernematidae</taxon>
        <taxon>Steinernema</taxon>
    </lineage>
</organism>
<proteinExistence type="predicted"/>
<accession>A0A1I7YCL4</accession>
<dbReference type="WBParaSite" id="L893_g15010.t1">
    <property type="protein sequence ID" value="L893_g15010.t1"/>
    <property type="gene ID" value="L893_g15010"/>
</dbReference>
<name>A0A1I7YCL4_9BILA</name>
<protein>
    <submittedName>
        <fullName evidence="2">Uncharacterized protein</fullName>
    </submittedName>
</protein>
<keyword evidence="1" id="KW-1185">Reference proteome</keyword>
<reference evidence="2" key="1">
    <citation type="submission" date="2016-11" db="UniProtKB">
        <authorList>
            <consortium name="WormBaseParasite"/>
        </authorList>
    </citation>
    <scope>IDENTIFICATION</scope>
</reference>
<dbReference type="AlphaFoldDB" id="A0A1I7YCL4"/>
<evidence type="ECO:0000313" key="1">
    <source>
        <dbReference type="Proteomes" id="UP000095287"/>
    </source>
</evidence>
<dbReference type="Proteomes" id="UP000095287">
    <property type="component" value="Unplaced"/>
</dbReference>
<evidence type="ECO:0000313" key="2">
    <source>
        <dbReference type="WBParaSite" id="L893_g15010.t1"/>
    </source>
</evidence>
<sequence>MFSIAPGFIAHHDGRIRRVRVQLDISDVRGAAEEGVRRALRQLTCVSDTDPGTPISSTLPGVKTMYRGSAVAMEAFDDAAKTIQRAWRHYRGKEIQKMLDSLTTREEEEPKIASILRSNDVLIDRLESLRRSRAYETTIYEQIVNMPSANVNSYLERESRRPDSEKEVITPRERLLRTELEHRKNEAAKKIQKVMRLNVRRVQEARTKERWTEFEGPKRVELLGKVAERLGGKYVLRRTDLETVRFKIASKDLNLDSDVSEFARRKRLIEALKTNMDTLKEIKSISMLIERGESLSKTPLGGHRGVARGQQLFEQKMEQLEIENLKDEFKDLR</sequence>